<dbReference type="Proteomes" id="UP000295390">
    <property type="component" value="Unassembled WGS sequence"/>
</dbReference>
<sequence length="714" mass="80859">MFLNWKVLLCNYVKKLNPILMKNLGWMLLSIFTITMSAQQKKDTVKQQTIQLNEVIVNGKIKTNPVHATVKNDYQKKVIQPKNVADLFSEINGFSVIKRGNYAMDPTFRGAAYEQLNVMYDGGTKAVNACPNRMDPITTHIIPEEISKIEIIKGPFTVRYGATFGGIVNMVTENHRLLDNGFHGKFSSGYETNGNSFVNMLQLQHVANKFDVVGNVGYRNFGDYKDGNNTEVPSSFTSTDYGIKLGYNFTENQRLQAHWRQSFGRDIKHAALPMDTDYDNSTIVSLDYKVINIGSTLKTITTKGFYSYVDHLMTNENRPNFNMVFASSPVESTTIGGKVEFEFNMHKDFNLFVGSDINNIKREGNRTRTIKMMNGTMLPMPMVKVDKIWQDAYINDVGVFTEAKFNLAAKTILTTGVRVDIVNAKAKDLEADFAAIYPEVKTNETNVSGNISLKHAFSKKAILEAAFGRGARTANMAERYINHFTIGSDSYEYLGNPLLKPEVNNQFELGLKGKIALDKSLRLHYQTSVFYSIFEDYISAVVDPTIPRKFMPNQKPEFTKVFTNIEDATKKGFEIAAKLEVLNDYYLQTKVAYVKTENKDFDESLPLNPPFTSKISVGVDKEKYWAKAQYNIVSKQENIAPSFGETVTKGYQIFDVKLGVKPLNKLTLGLACLNMFDENYTNHLNFSYKNQADLPMTRINEPGRNFTAFLQYKF</sequence>
<comment type="subcellular location">
    <subcellularLocation>
        <location evidence="1 8">Cell outer membrane</location>
        <topology evidence="1 8">Multi-pass membrane protein</topology>
    </subcellularLocation>
</comment>
<evidence type="ECO:0000313" key="12">
    <source>
        <dbReference type="EMBL" id="TDQ28903.1"/>
    </source>
</evidence>
<evidence type="ECO:0000256" key="1">
    <source>
        <dbReference type="ARBA" id="ARBA00004571"/>
    </source>
</evidence>
<organism evidence="12 13">
    <name type="scientific">Tenacibaculum caenipelagi</name>
    <dbReference type="NCBI Taxonomy" id="1325435"/>
    <lineage>
        <taxon>Bacteria</taxon>
        <taxon>Pseudomonadati</taxon>
        <taxon>Bacteroidota</taxon>
        <taxon>Flavobacteriia</taxon>
        <taxon>Flavobacteriales</taxon>
        <taxon>Flavobacteriaceae</taxon>
        <taxon>Tenacibaculum</taxon>
    </lineage>
</organism>
<evidence type="ECO:0000313" key="13">
    <source>
        <dbReference type="Proteomes" id="UP000295390"/>
    </source>
</evidence>
<comment type="similarity">
    <text evidence="8 9">Belongs to the TonB-dependent receptor family.</text>
</comment>
<dbReference type="InterPro" id="IPR012910">
    <property type="entry name" value="Plug_dom"/>
</dbReference>
<accession>A0A4R6TGD1</accession>
<comment type="caution">
    <text evidence="12">The sequence shown here is derived from an EMBL/GenBank/DDBJ whole genome shotgun (WGS) entry which is preliminary data.</text>
</comment>
<dbReference type="InterPro" id="IPR037066">
    <property type="entry name" value="Plug_dom_sf"/>
</dbReference>
<evidence type="ECO:0000256" key="6">
    <source>
        <dbReference type="ARBA" id="ARBA00023136"/>
    </source>
</evidence>
<gene>
    <name evidence="12" type="ORF">DFQ07_1284</name>
</gene>
<keyword evidence="5 9" id="KW-0798">TonB box</keyword>
<dbReference type="Gene3D" id="2.170.130.10">
    <property type="entry name" value="TonB-dependent receptor, plug domain"/>
    <property type="match status" value="1"/>
</dbReference>
<evidence type="ECO:0000259" key="10">
    <source>
        <dbReference type="Pfam" id="PF00593"/>
    </source>
</evidence>
<dbReference type="GO" id="GO:0015344">
    <property type="term" value="F:siderophore uptake transmembrane transporter activity"/>
    <property type="evidence" value="ECO:0007669"/>
    <property type="project" value="TreeGrafter"/>
</dbReference>
<evidence type="ECO:0000256" key="5">
    <source>
        <dbReference type="ARBA" id="ARBA00023077"/>
    </source>
</evidence>
<name>A0A4R6TGD1_9FLAO</name>
<evidence type="ECO:0000259" key="11">
    <source>
        <dbReference type="Pfam" id="PF07715"/>
    </source>
</evidence>
<dbReference type="GO" id="GO:0044718">
    <property type="term" value="P:siderophore transmembrane transport"/>
    <property type="evidence" value="ECO:0007669"/>
    <property type="project" value="TreeGrafter"/>
</dbReference>
<keyword evidence="12" id="KW-0675">Receptor</keyword>
<dbReference type="PANTHER" id="PTHR30069">
    <property type="entry name" value="TONB-DEPENDENT OUTER MEMBRANE RECEPTOR"/>
    <property type="match status" value="1"/>
</dbReference>
<dbReference type="PANTHER" id="PTHR30069:SF49">
    <property type="entry name" value="OUTER MEMBRANE PROTEIN C"/>
    <property type="match status" value="1"/>
</dbReference>
<dbReference type="AlphaFoldDB" id="A0A4R6TGD1"/>
<keyword evidence="2 8" id="KW-0813">Transport</keyword>
<feature type="domain" description="TonB-dependent receptor plug" evidence="11">
    <location>
        <begin position="65"/>
        <end position="165"/>
    </location>
</feature>
<proteinExistence type="inferred from homology"/>
<evidence type="ECO:0000256" key="8">
    <source>
        <dbReference type="PROSITE-ProRule" id="PRU01360"/>
    </source>
</evidence>
<reference evidence="12 13" key="1">
    <citation type="submission" date="2019-03" db="EMBL/GenBank/DDBJ databases">
        <title>Genomic Encyclopedia of Type Strains, Phase III (KMG-III): the genomes of soil and plant-associated and newly described type strains.</title>
        <authorList>
            <person name="Whitman W."/>
        </authorList>
    </citation>
    <scope>NUCLEOTIDE SEQUENCE [LARGE SCALE GENOMIC DNA]</scope>
    <source>
        <strain evidence="12 13">CECT 8283</strain>
    </source>
</reference>
<dbReference type="EMBL" id="SNYH01000002">
    <property type="protein sequence ID" value="TDQ28903.1"/>
    <property type="molecule type" value="Genomic_DNA"/>
</dbReference>
<keyword evidence="6 8" id="KW-0472">Membrane</keyword>
<evidence type="ECO:0000256" key="9">
    <source>
        <dbReference type="RuleBase" id="RU003357"/>
    </source>
</evidence>
<keyword evidence="4 8" id="KW-0812">Transmembrane</keyword>
<feature type="domain" description="TonB-dependent receptor-like beta-barrel" evidence="10">
    <location>
        <begin position="223"/>
        <end position="674"/>
    </location>
</feature>
<dbReference type="Pfam" id="PF07715">
    <property type="entry name" value="Plug"/>
    <property type="match status" value="1"/>
</dbReference>
<dbReference type="InterPro" id="IPR000531">
    <property type="entry name" value="Beta-barrel_TonB"/>
</dbReference>
<evidence type="ECO:0000256" key="3">
    <source>
        <dbReference type="ARBA" id="ARBA00022452"/>
    </source>
</evidence>
<keyword evidence="13" id="KW-1185">Reference proteome</keyword>
<dbReference type="InterPro" id="IPR036942">
    <property type="entry name" value="Beta-barrel_TonB_sf"/>
</dbReference>
<protein>
    <submittedName>
        <fullName evidence="12">Iron complex outermembrane receptor protein</fullName>
    </submittedName>
</protein>
<dbReference type="GO" id="GO:0009279">
    <property type="term" value="C:cell outer membrane"/>
    <property type="evidence" value="ECO:0007669"/>
    <property type="project" value="UniProtKB-SubCell"/>
</dbReference>
<evidence type="ECO:0000256" key="2">
    <source>
        <dbReference type="ARBA" id="ARBA00022448"/>
    </source>
</evidence>
<dbReference type="Gene3D" id="2.40.170.20">
    <property type="entry name" value="TonB-dependent receptor, beta-barrel domain"/>
    <property type="match status" value="1"/>
</dbReference>
<keyword evidence="7 8" id="KW-0998">Cell outer membrane</keyword>
<dbReference type="PROSITE" id="PS52016">
    <property type="entry name" value="TONB_DEPENDENT_REC_3"/>
    <property type="match status" value="1"/>
</dbReference>
<dbReference type="Pfam" id="PF00593">
    <property type="entry name" value="TonB_dep_Rec_b-barrel"/>
    <property type="match status" value="1"/>
</dbReference>
<evidence type="ECO:0000256" key="7">
    <source>
        <dbReference type="ARBA" id="ARBA00023237"/>
    </source>
</evidence>
<dbReference type="SUPFAM" id="SSF56935">
    <property type="entry name" value="Porins"/>
    <property type="match status" value="1"/>
</dbReference>
<evidence type="ECO:0000256" key="4">
    <source>
        <dbReference type="ARBA" id="ARBA00022692"/>
    </source>
</evidence>
<keyword evidence="3 8" id="KW-1134">Transmembrane beta strand</keyword>
<dbReference type="InterPro" id="IPR039426">
    <property type="entry name" value="TonB-dep_rcpt-like"/>
</dbReference>